<dbReference type="AlphaFoldDB" id="A0A803LFV7"/>
<evidence type="ECO:0000256" key="11">
    <source>
        <dbReference type="SAM" id="Phobius"/>
    </source>
</evidence>
<name>A0A803LFV7_CHEQI</name>
<dbReference type="KEGG" id="cqi:110734173"/>
<feature type="compositionally biased region" description="Low complexity" evidence="10">
    <location>
        <begin position="265"/>
        <end position="274"/>
    </location>
</feature>
<dbReference type="EnsemblPlants" id="AUR62012063-RA">
    <property type="protein sequence ID" value="AUR62012063-RA:cds"/>
    <property type="gene ID" value="AUR62012063"/>
</dbReference>
<keyword evidence="8" id="KW-0675">Receptor</keyword>
<evidence type="ECO:0000256" key="6">
    <source>
        <dbReference type="ARBA" id="ARBA00022989"/>
    </source>
</evidence>
<evidence type="ECO:0000256" key="3">
    <source>
        <dbReference type="ARBA" id="ARBA00022692"/>
    </source>
</evidence>
<feature type="chain" id="PRO_5031023109" description="Protein kinase domain-containing protein" evidence="12">
    <location>
        <begin position="25"/>
        <end position="711"/>
    </location>
</feature>
<dbReference type="FunFam" id="3.80.10.10:FF:000062">
    <property type="entry name" value="protein STRUBBELIG-RECEPTOR FAMILY 3"/>
    <property type="match status" value="1"/>
</dbReference>
<dbReference type="FunFam" id="1.10.510.10:FF:000479">
    <property type="entry name" value="Leucine-rich repeat receptor-like protein kinase"/>
    <property type="match status" value="1"/>
</dbReference>
<dbReference type="InterPro" id="IPR000719">
    <property type="entry name" value="Prot_kinase_dom"/>
</dbReference>
<evidence type="ECO:0000256" key="7">
    <source>
        <dbReference type="ARBA" id="ARBA00023136"/>
    </source>
</evidence>
<evidence type="ECO:0000256" key="12">
    <source>
        <dbReference type="SAM" id="SignalP"/>
    </source>
</evidence>
<keyword evidence="9" id="KW-0325">Glycoprotein</keyword>
<reference evidence="14" key="2">
    <citation type="submission" date="2021-03" db="UniProtKB">
        <authorList>
            <consortium name="EnsemblPlants"/>
        </authorList>
    </citation>
    <scope>IDENTIFICATION</scope>
</reference>
<dbReference type="FunFam" id="3.30.200.20:FF:000125">
    <property type="entry name" value="Protein STRUBBELIG-RECEPTOR FAMILY 8"/>
    <property type="match status" value="1"/>
</dbReference>
<dbReference type="PANTHER" id="PTHR48006">
    <property type="entry name" value="LEUCINE-RICH REPEAT-CONTAINING PROTEIN DDB_G0281931-RELATED"/>
    <property type="match status" value="1"/>
</dbReference>
<dbReference type="SMART" id="SM00369">
    <property type="entry name" value="LRR_TYP"/>
    <property type="match status" value="4"/>
</dbReference>
<dbReference type="Pfam" id="PF00069">
    <property type="entry name" value="Pkinase"/>
    <property type="match status" value="1"/>
</dbReference>
<dbReference type="OMA" id="THINMAY"/>
<accession>A0A803LFV7</accession>
<proteinExistence type="predicted"/>
<dbReference type="OrthoDB" id="676979at2759"/>
<evidence type="ECO:0000256" key="4">
    <source>
        <dbReference type="ARBA" id="ARBA00022729"/>
    </source>
</evidence>
<evidence type="ECO:0000256" key="5">
    <source>
        <dbReference type="ARBA" id="ARBA00022737"/>
    </source>
</evidence>
<evidence type="ECO:0000256" key="9">
    <source>
        <dbReference type="ARBA" id="ARBA00023180"/>
    </source>
</evidence>
<dbReference type="Gene3D" id="3.30.200.20">
    <property type="entry name" value="Phosphorylase Kinase, domain 1"/>
    <property type="match status" value="1"/>
</dbReference>
<evidence type="ECO:0000313" key="14">
    <source>
        <dbReference type="EnsemblPlants" id="AUR62012063-RA:cds"/>
    </source>
</evidence>
<keyword evidence="4 12" id="KW-0732">Signal</keyword>
<dbReference type="Pfam" id="PF08263">
    <property type="entry name" value="LRRNT_2"/>
    <property type="match status" value="1"/>
</dbReference>
<dbReference type="SUPFAM" id="SSF56112">
    <property type="entry name" value="Protein kinase-like (PK-like)"/>
    <property type="match status" value="1"/>
</dbReference>
<dbReference type="RefSeq" id="XP_021769910.1">
    <property type="nucleotide sequence ID" value="XM_021914218.1"/>
</dbReference>
<sequence>MALLMRFLNLCLLVFVSAILSSEAATDPNDALALHDLYNALKRPKQLKGWMAEGGDPCEQSWTGIECSGSSVIHIKLHGLKLEGYLGGQLFNLHSLKHLDISSNRIGGMIPDGLPPNVTYLNLSENKFLLSIPQTLSFLRNLRHLNLSHNILSGPIGSVFKGLDNLKEMDLSYNKFSGDLPSSFASLTNLTKLYLQNNELTGSVVYLADLALVELNIQDNHFSGIIPQHFQTIPNLWIGGNNFSRVVSYSPWSFPFDKVPSEQNISSPPIAESSAIEKDPSRGTQQQHKRKRKSLGIIALGVGGAAFILTLLGLAIVVHIKRNHTTEPESLNTSRRSMCSFPVSSNGDHSSGRYEDVPQNLSFNTPPVALPRHTTTVRVSTKGKVPPNAKLYTVSELQLATNNFNEENFLGEGTLGSVYKAKFPDSQIFVVKNLNLVSLSFHEEEQFLDVVRSISRLQHPNIVCLTGYCVENGHHLLVYEYVRDLTLDKALHCKFFFPLTWDLRIQIAVGVAEALNYMHSLSPPIAHCNLKAANILLDDELKPQVADSGLSILRPLTSNSVKVKAAEMAINDSGYIPQEHGQTGIESIKTDVYAFGVLLLELLTGRRPFDSSRATEEQCLVKWASHRLHDYGSLEDMVDPILRRSISAMTLSRYADIISLCVQPEKEFRPQMSEIVEALIRILPKPGADVVEGDAFERSFRSTKTRFSELS</sequence>
<dbReference type="PANTHER" id="PTHR48006:SF93">
    <property type="entry name" value="PROTEIN KINASE DOMAIN-CONTAINING PROTEIN"/>
    <property type="match status" value="1"/>
</dbReference>
<dbReference type="GO" id="GO:0005524">
    <property type="term" value="F:ATP binding"/>
    <property type="evidence" value="ECO:0007669"/>
    <property type="project" value="InterPro"/>
</dbReference>
<dbReference type="InterPro" id="IPR003591">
    <property type="entry name" value="Leu-rich_rpt_typical-subtyp"/>
</dbReference>
<keyword evidence="15" id="KW-1185">Reference proteome</keyword>
<dbReference type="GO" id="GO:0016020">
    <property type="term" value="C:membrane"/>
    <property type="evidence" value="ECO:0007669"/>
    <property type="project" value="UniProtKB-SubCell"/>
</dbReference>
<feature type="domain" description="Protein kinase" evidence="13">
    <location>
        <begin position="404"/>
        <end position="683"/>
    </location>
</feature>
<keyword evidence="2" id="KW-0433">Leucine-rich repeat</keyword>
<dbReference type="GeneID" id="110734173"/>
<dbReference type="InterPro" id="IPR001611">
    <property type="entry name" value="Leu-rich_rpt"/>
</dbReference>
<keyword evidence="7 11" id="KW-0472">Membrane</keyword>
<dbReference type="GO" id="GO:0004672">
    <property type="term" value="F:protein kinase activity"/>
    <property type="evidence" value="ECO:0007669"/>
    <property type="project" value="InterPro"/>
</dbReference>
<dbReference type="InterPro" id="IPR032675">
    <property type="entry name" value="LRR_dom_sf"/>
</dbReference>
<feature type="signal peptide" evidence="12">
    <location>
        <begin position="1"/>
        <end position="24"/>
    </location>
</feature>
<dbReference type="Pfam" id="PF13516">
    <property type="entry name" value="LRR_6"/>
    <property type="match status" value="1"/>
</dbReference>
<dbReference type="InterPro" id="IPR051824">
    <property type="entry name" value="LRR_Rcpt-Like_S/T_Kinase"/>
</dbReference>
<dbReference type="Gene3D" id="1.10.510.10">
    <property type="entry name" value="Transferase(Phosphotransferase) domain 1"/>
    <property type="match status" value="1"/>
</dbReference>
<keyword evidence="3 11" id="KW-0812">Transmembrane</keyword>
<keyword evidence="6 11" id="KW-1133">Transmembrane helix</keyword>
<reference evidence="14" key="1">
    <citation type="journal article" date="2017" name="Nature">
        <title>The genome of Chenopodium quinoa.</title>
        <authorList>
            <person name="Jarvis D.E."/>
            <person name="Ho Y.S."/>
            <person name="Lightfoot D.J."/>
            <person name="Schmoeckel S.M."/>
            <person name="Li B."/>
            <person name="Borm T.J.A."/>
            <person name="Ohyanagi H."/>
            <person name="Mineta K."/>
            <person name="Michell C.T."/>
            <person name="Saber N."/>
            <person name="Kharbatia N.M."/>
            <person name="Rupper R.R."/>
            <person name="Sharp A.R."/>
            <person name="Dally N."/>
            <person name="Boughton B.A."/>
            <person name="Woo Y.H."/>
            <person name="Gao G."/>
            <person name="Schijlen E.G.W.M."/>
            <person name="Guo X."/>
            <person name="Momin A.A."/>
            <person name="Negrao S."/>
            <person name="Al-Babili S."/>
            <person name="Gehring C."/>
            <person name="Roessner U."/>
            <person name="Jung C."/>
            <person name="Murphy K."/>
            <person name="Arold S.T."/>
            <person name="Gojobori T."/>
            <person name="van der Linden C.G."/>
            <person name="van Loo E.N."/>
            <person name="Jellen E.N."/>
            <person name="Maughan P.J."/>
            <person name="Tester M."/>
        </authorList>
    </citation>
    <scope>NUCLEOTIDE SEQUENCE [LARGE SCALE GENOMIC DNA]</scope>
    <source>
        <strain evidence="14">cv. PI 614886</strain>
    </source>
</reference>
<dbReference type="PROSITE" id="PS50011">
    <property type="entry name" value="PROTEIN_KINASE_DOM"/>
    <property type="match status" value="1"/>
</dbReference>
<feature type="transmembrane region" description="Helical" evidence="11">
    <location>
        <begin position="295"/>
        <end position="318"/>
    </location>
</feature>
<dbReference type="InterPro" id="IPR011009">
    <property type="entry name" value="Kinase-like_dom_sf"/>
</dbReference>
<dbReference type="InterPro" id="IPR013210">
    <property type="entry name" value="LRR_N_plant-typ"/>
</dbReference>
<evidence type="ECO:0000259" key="13">
    <source>
        <dbReference type="PROSITE" id="PS50011"/>
    </source>
</evidence>
<evidence type="ECO:0000256" key="2">
    <source>
        <dbReference type="ARBA" id="ARBA00022614"/>
    </source>
</evidence>
<protein>
    <recommendedName>
        <fullName evidence="13">Protein kinase domain-containing protein</fullName>
    </recommendedName>
</protein>
<dbReference type="Pfam" id="PF00560">
    <property type="entry name" value="LRR_1"/>
    <property type="match status" value="3"/>
</dbReference>
<dbReference type="Gramene" id="AUR62012063-RA">
    <property type="protein sequence ID" value="AUR62012063-RA:cds"/>
    <property type="gene ID" value="AUR62012063"/>
</dbReference>
<dbReference type="Pfam" id="PF13855">
    <property type="entry name" value="LRR_8"/>
    <property type="match status" value="1"/>
</dbReference>
<dbReference type="Gene3D" id="3.80.10.10">
    <property type="entry name" value="Ribonuclease Inhibitor"/>
    <property type="match status" value="1"/>
</dbReference>
<organism evidence="14 15">
    <name type="scientific">Chenopodium quinoa</name>
    <name type="common">Quinoa</name>
    <dbReference type="NCBI Taxonomy" id="63459"/>
    <lineage>
        <taxon>Eukaryota</taxon>
        <taxon>Viridiplantae</taxon>
        <taxon>Streptophyta</taxon>
        <taxon>Embryophyta</taxon>
        <taxon>Tracheophyta</taxon>
        <taxon>Spermatophyta</taxon>
        <taxon>Magnoliopsida</taxon>
        <taxon>eudicotyledons</taxon>
        <taxon>Gunneridae</taxon>
        <taxon>Pentapetalae</taxon>
        <taxon>Caryophyllales</taxon>
        <taxon>Chenopodiaceae</taxon>
        <taxon>Chenopodioideae</taxon>
        <taxon>Atripliceae</taxon>
        <taxon>Chenopodium</taxon>
    </lineage>
</organism>
<feature type="region of interest" description="Disordered" evidence="10">
    <location>
        <begin position="263"/>
        <end position="290"/>
    </location>
</feature>
<evidence type="ECO:0000256" key="1">
    <source>
        <dbReference type="ARBA" id="ARBA00004479"/>
    </source>
</evidence>
<evidence type="ECO:0000313" key="15">
    <source>
        <dbReference type="Proteomes" id="UP000596660"/>
    </source>
</evidence>
<dbReference type="SUPFAM" id="SSF52058">
    <property type="entry name" value="L domain-like"/>
    <property type="match status" value="1"/>
</dbReference>
<dbReference type="Proteomes" id="UP000596660">
    <property type="component" value="Unplaced"/>
</dbReference>
<comment type="subcellular location">
    <subcellularLocation>
        <location evidence="1">Membrane</location>
        <topology evidence="1">Single-pass type I membrane protein</topology>
    </subcellularLocation>
</comment>
<gene>
    <name evidence="14" type="primary">LOC110734173</name>
</gene>
<keyword evidence="5" id="KW-0677">Repeat</keyword>
<evidence type="ECO:0000256" key="8">
    <source>
        <dbReference type="ARBA" id="ARBA00023170"/>
    </source>
</evidence>
<evidence type="ECO:0000256" key="10">
    <source>
        <dbReference type="SAM" id="MobiDB-lite"/>
    </source>
</evidence>
<dbReference type="GO" id="GO:0042802">
    <property type="term" value="F:identical protein binding"/>
    <property type="evidence" value="ECO:0007669"/>
    <property type="project" value="EnsemblPlants"/>
</dbReference>